<evidence type="ECO:0000313" key="1">
    <source>
        <dbReference type="EMBL" id="QOR60357.1"/>
    </source>
</evidence>
<accession>A0A7S6NY87</accession>
<proteinExistence type="predicted"/>
<dbReference type="Pfam" id="PF19058">
    <property type="entry name" value="DUF5754"/>
    <property type="match status" value="1"/>
</dbReference>
<dbReference type="InterPro" id="IPR043930">
    <property type="entry name" value="DUF5754"/>
</dbReference>
<name>A0A7S6NY87_9PHYC</name>
<protein>
    <submittedName>
        <fullName evidence="1">Uncharacterized protein</fullName>
    </submittedName>
</protein>
<sequence length="122" mass="14431">MTRVHLKKSPRLDKKFRVTFENGRFVDFGARGYSDYTIHKDPVRMRSYVTRHGGFVPYMVQKQTDPKLIHTNMLDVIRSDTENWGKTGFYTAGFWSRWLLWSQPDLVSAKKTMTKKFGLVFF</sequence>
<reference evidence="1" key="1">
    <citation type="submission" date="2019-02" db="EMBL/GenBank/DDBJ databases">
        <authorList>
            <person name="Bachy C."/>
            <person name="Yung C.-M."/>
            <person name="Roux S."/>
            <person name="Sullivan M.B."/>
            <person name="Worden A.Z."/>
        </authorList>
    </citation>
    <scope>NUCLEOTIDE SEQUENCE</scope>
    <source>
        <strain evidence="1">BII-V2</strain>
    </source>
</reference>
<organism evidence="1">
    <name type="scientific">Bathycoccus sp. RCC716 virus 2</name>
    <dbReference type="NCBI Taxonomy" id="2530039"/>
    <lineage>
        <taxon>Viruses</taxon>
        <taxon>Varidnaviria</taxon>
        <taxon>Bamfordvirae</taxon>
        <taxon>Nucleocytoviricota</taxon>
        <taxon>Megaviricetes</taxon>
        <taxon>Algavirales</taxon>
        <taxon>Phycodnaviridae</taxon>
        <taxon>Prasinovirus</taxon>
    </lineage>
</organism>
<dbReference type="EMBL" id="MK522038">
    <property type="protein sequence ID" value="QOR60357.1"/>
    <property type="molecule type" value="Genomic_DNA"/>
</dbReference>